<dbReference type="RefSeq" id="WP_342553300.1">
    <property type="nucleotide sequence ID" value="NZ_CP159992.1"/>
</dbReference>
<organism evidence="2">
    <name type="scientific">Paenibacillus sp. AN1007</name>
    <dbReference type="NCBI Taxonomy" id="3151385"/>
    <lineage>
        <taxon>Bacteria</taxon>
        <taxon>Bacillati</taxon>
        <taxon>Bacillota</taxon>
        <taxon>Bacilli</taxon>
        <taxon>Bacillales</taxon>
        <taxon>Paenibacillaceae</taxon>
        <taxon>Paenibacillus</taxon>
    </lineage>
</organism>
<feature type="chain" id="PRO_5043347335" description="DUF4878 domain-containing protein" evidence="1">
    <location>
        <begin position="28"/>
        <end position="158"/>
    </location>
</feature>
<feature type="signal peptide" evidence="1">
    <location>
        <begin position="1"/>
        <end position="27"/>
    </location>
</feature>
<dbReference type="EMBL" id="CP159992">
    <property type="protein sequence ID" value="XCP94854.1"/>
    <property type="molecule type" value="Genomic_DNA"/>
</dbReference>
<keyword evidence="1" id="KW-0732">Signal</keyword>
<evidence type="ECO:0008006" key="3">
    <source>
        <dbReference type="Google" id="ProtNLM"/>
    </source>
</evidence>
<protein>
    <recommendedName>
        <fullName evidence="3">DUF4878 domain-containing protein</fullName>
    </recommendedName>
</protein>
<proteinExistence type="predicted"/>
<sequence length="158" mass="17819">MKLNKRISLLMAGAVLGAILFASTTTAERPAAQTPLEAAAGYYDAYMDRDAAGMMFYSEDTNYLDEKSRKEGYLKDFITNPTTDYQIVGSKKMNNYEFQFYIVQEYAGQNYDQSPPLPHKVFKTENGWKVLVEPLEINTVTGEVTKGTPIHALKHTEE</sequence>
<accession>A0AAU8NED9</accession>
<evidence type="ECO:0000256" key="1">
    <source>
        <dbReference type="SAM" id="SignalP"/>
    </source>
</evidence>
<dbReference type="AlphaFoldDB" id="A0AAU8NED9"/>
<reference evidence="2" key="1">
    <citation type="submission" date="2024-05" db="EMBL/GenBank/DDBJ databases">
        <title>Draft genome assemblies of 36 bacteria isolated from hibernating arctic ground squirrels.</title>
        <authorList>
            <person name="McKee H."/>
            <person name="Mullen L."/>
            <person name="Drown D.M."/>
            <person name="Duddleston K.N."/>
        </authorList>
    </citation>
    <scope>NUCLEOTIDE SEQUENCE</scope>
    <source>
        <strain evidence="2">AN1007</strain>
    </source>
</reference>
<name>A0AAU8NED9_9BACL</name>
<evidence type="ECO:0000313" key="2">
    <source>
        <dbReference type="EMBL" id="XCP94854.1"/>
    </source>
</evidence>
<gene>
    <name evidence="2" type="ORF">ABXS70_27790</name>
</gene>